<dbReference type="InterPro" id="IPR041373">
    <property type="entry name" value="RT_RNaseH"/>
</dbReference>
<evidence type="ECO:0000256" key="3">
    <source>
        <dbReference type="ARBA" id="ARBA00022679"/>
    </source>
</evidence>
<name>A0A9J7KL55_BRAFL</name>
<dbReference type="GO" id="GO:0003676">
    <property type="term" value="F:nucleic acid binding"/>
    <property type="evidence" value="ECO:0007669"/>
    <property type="project" value="InterPro"/>
</dbReference>
<evidence type="ECO:0000256" key="6">
    <source>
        <dbReference type="ARBA" id="ARBA00022759"/>
    </source>
</evidence>
<keyword evidence="4" id="KW-0548">Nucleotidyltransferase</keyword>
<evidence type="ECO:0000256" key="7">
    <source>
        <dbReference type="ARBA" id="ARBA00022801"/>
    </source>
</evidence>
<comment type="similarity">
    <text evidence="1">Belongs to the beta type-B retroviral polymerase family. HERV class-II K(HML-2) pol subfamily.</text>
</comment>
<dbReference type="InterPro" id="IPR043502">
    <property type="entry name" value="DNA/RNA_pol_sf"/>
</dbReference>
<keyword evidence="5" id="KW-0540">Nuclease</keyword>
<dbReference type="FunFam" id="3.30.420.10:FF:000063">
    <property type="entry name" value="Retrovirus-related Pol polyprotein from transposon 297-like Protein"/>
    <property type="match status" value="1"/>
</dbReference>
<dbReference type="FunFam" id="1.10.340.70:FF:000003">
    <property type="entry name" value="Protein CBG25708"/>
    <property type="match status" value="1"/>
</dbReference>
<dbReference type="GO" id="GO:0003964">
    <property type="term" value="F:RNA-directed DNA polymerase activity"/>
    <property type="evidence" value="ECO:0007669"/>
    <property type="project" value="UniProtKB-KW"/>
</dbReference>
<dbReference type="Pfam" id="PF00665">
    <property type="entry name" value="rve"/>
    <property type="match status" value="1"/>
</dbReference>
<dbReference type="Gene3D" id="1.10.340.70">
    <property type="match status" value="1"/>
</dbReference>
<gene>
    <name evidence="14" type="primary">LOC118408622</name>
</gene>
<dbReference type="CDD" id="cd01647">
    <property type="entry name" value="RT_LTR"/>
    <property type="match status" value="1"/>
</dbReference>
<proteinExistence type="inferred from homology"/>
<dbReference type="FunFam" id="3.30.70.270:FF:000026">
    <property type="entry name" value="Transposon Ty3-G Gag-Pol polyprotein"/>
    <property type="match status" value="1"/>
</dbReference>
<dbReference type="InterPro" id="IPR036397">
    <property type="entry name" value="RNaseH_sf"/>
</dbReference>
<dbReference type="SUPFAM" id="SSF56672">
    <property type="entry name" value="DNA/RNA polymerases"/>
    <property type="match status" value="1"/>
</dbReference>
<evidence type="ECO:0000256" key="5">
    <source>
        <dbReference type="ARBA" id="ARBA00022722"/>
    </source>
</evidence>
<dbReference type="PROSITE" id="PS50878">
    <property type="entry name" value="RT_POL"/>
    <property type="match status" value="1"/>
</dbReference>
<keyword evidence="8" id="KW-0695">RNA-directed DNA polymerase</keyword>
<evidence type="ECO:0000256" key="2">
    <source>
        <dbReference type="ARBA" id="ARBA00012180"/>
    </source>
</evidence>
<dbReference type="Gene3D" id="3.10.10.10">
    <property type="entry name" value="HIV Type 1 Reverse Transcriptase, subunit A, domain 1"/>
    <property type="match status" value="1"/>
</dbReference>
<accession>A0A9J7KL55</accession>
<dbReference type="InterPro" id="IPR043128">
    <property type="entry name" value="Rev_trsase/Diguanyl_cyclase"/>
</dbReference>
<dbReference type="OMA" id="LQRMMMR"/>
<dbReference type="OrthoDB" id="10041530at2759"/>
<organism evidence="13 14">
    <name type="scientific">Branchiostoma floridae</name>
    <name type="common">Florida lancelet</name>
    <name type="synonym">Amphioxus</name>
    <dbReference type="NCBI Taxonomy" id="7739"/>
    <lineage>
        <taxon>Eukaryota</taxon>
        <taxon>Metazoa</taxon>
        <taxon>Chordata</taxon>
        <taxon>Cephalochordata</taxon>
        <taxon>Leptocardii</taxon>
        <taxon>Amphioxiformes</taxon>
        <taxon>Branchiostomatidae</taxon>
        <taxon>Branchiostoma</taxon>
    </lineage>
</organism>
<feature type="domain" description="Integrase catalytic" evidence="12">
    <location>
        <begin position="685"/>
        <end position="841"/>
    </location>
</feature>
<reference evidence="14" key="1">
    <citation type="submission" date="2025-08" db="UniProtKB">
        <authorList>
            <consortium name="RefSeq"/>
        </authorList>
    </citation>
    <scope>IDENTIFICATION</scope>
    <source>
        <strain evidence="14">S238N-H82</strain>
        <tissue evidence="14">Testes</tissue>
    </source>
</reference>
<dbReference type="Gene3D" id="3.30.70.270">
    <property type="match status" value="2"/>
</dbReference>
<dbReference type="Pfam" id="PF17921">
    <property type="entry name" value="Integrase_H2C2"/>
    <property type="match status" value="1"/>
</dbReference>
<evidence type="ECO:0000256" key="1">
    <source>
        <dbReference type="ARBA" id="ARBA00010879"/>
    </source>
</evidence>
<dbReference type="FunFam" id="3.10.10.10:FF:000003">
    <property type="entry name" value="Retrovirus-related Pol polyprotein from transposon 297-like Protein"/>
    <property type="match status" value="1"/>
</dbReference>
<sequence>MYNNSEIVSEGETDLKMINPKTGKRYVVNFVVIDSDSMPLLGANAIQQIGVVTVHYDRILAIRGSIPIDETSTVNKPLTKESLIQEYKDVFTGLGRLPGECHLETDDSITPKVHPPRRVPVAIKEQLKTELDRMTREGVIEPVTVPTPWVSSLVTVRKPSGKLRICIDPRDLNEALKRSHYPAPTIEDIIPELSKAKVFSVLDAKNGYWQVALDEESSVLTTFNTPNGRYKWKRLPFGIKSSPEEFQRRLDQTLEGLAGVKPVVDDILVWGEGETLAEATSDHDRNLRSLMQRCRERSLKLNPDKVKLREQEVPFHGHLITSQGLKLDPSKVTAITQMPRPTDAQGVQRLIGFVTYLAKFLPKLSDICEPLRKLTVKDSEFVWLDAHEKILETLKKMVSTAPVLKYYDTTEELTLQTDASSTGLGAAIMQSGQPVAYASRALTDTETRYAQIEKEMLGVVFGLERFHQYTYGREVNVQTDHKPLEMIVLKPLHAAPKRLQRMMMRLQQYNVKVSYKPGKELYLADTLSRAYPPDDGRRSKTEMDAEQVNAISEFISTPTIEDIREHTSGDADMQKLVQYIREGFPEKGRIPARLMPYFHIRDELTLHDGIVLKGQRAAVPLTLRKKMLQRIHASHMGIEACLRNARECVFWPGMNAEVRDYVSKCDVCQTVGSKQQKETLQPHPVPKRPWERVGVDLFQFKDRDYLITVDYYSNFFEIDTCENTRATTIIKKLKTQFSRHGIPDVVFSDNGPQFAAAEFEKFTQEWNFTHQTSSPGYPKSNGKVESSVKTAKQLMEKAWIGNTDPYLALLDFRKTTMPMNTASLEPEVPKEIPQKIQKEKEKQRRYYNRQARDLPRLSIGDAVRCQPHGTNTNRWKKGTVVAEVGNRSFEVETEDGGVYRRNRRHLRKTPETPPATVGTDDVDQGDAPEPTVNDEPTTTTTTPPAETAVKDDTAGQQMTTRSGRAVRPPVHLKDYVRE</sequence>
<dbReference type="InterPro" id="IPR041588">
    <property type="entry name" value="Integrase_H2C2"/>
</dbReference>
<dbReference type="GeneID" id="118408622"/>
<feature type="compositionally biased region" description="Low complexity" evidence="10">
    <location>
        <begin position="928"/>
        <end position="947"/>
    </location>
</feature>
<dbReference type="Pfam" id="PF00078">
    <property type="entry name" value="RVT_1"/>
    <property type="match status" value="1"/>
</dbReference>
<dbReference type="InterPro" id="IPR050951">
    <property type="entry name" value="Retrovirus_Pol_polyprotein"/>
</dbReference>
<evidence type="ECO:0000256" key="9">
    <source>
        <dbReference type="ARBA" id="ARBA00039658"/>
    </source>
</evidence>
<dbReference type="CDD" id="cd09274">
    <property type="entry name" value="RNase_HI_RT_Ty3"/>
    <property type="match status" value="1"/>
</dbReference>
<dbReference type="GO" id="GO:0015074">
    <property type="term" value="P:DNA integration"/>
    <property type="evidence" value="ECO:0007669"/>
    <property type="project" value="InterPro"/>
</dbReference>
<evidence type="ECO:0000259" key="12">
    <source>
        <dbReference type="PROSITE" id="PS50994"/>
    </source>
</evidence>
<dbReference type="InterPro" id="IPR012337">
    <property type="entry name" value="RNaseH-like_sf"/>
</dbReference>
<evidence type="ECO:0000259" key="11">
    <source>
        <dbReference type="PROSITE" id="PS50878"/>
    </source>
</evidence>
<dbReference type="SUPFAM" id="SSF53098">
    <property type="entry name" value="Ribonuclease H-like"/>
    <property type="match status" value="1"/>
</dbReference>
<dbReference type="InterPro" id="IPR000477">
    <property type="entry name" value="RT_dom"/>
</dbReference>
<dbReference type="Pfam" id="PF17917">
    <property type="entry name" value="RT_RNaseH"/>
    <property type="match status" value="1"/>
</dbReference>
<dbReference type="PANTHER" id="PTHR37984">
    <property type="entry name" value="PROTEIN CBG26694"/>
    <property type="match status" value="1"/>
</dbReference>
<dbReference type="RefSeq" id="XP_035665333.1">
    <property type="nucleotide sequence ID" value="XM_035809440.1"/>
</dbReference>
<dbReference type="AlphaFoldDB" id="A0A9J7KL55"/>
<evidence type="ECO:0000256" key="4">
    <source>
        <dbReference type="ARBA" id="ARBA00022695"/>
    </source>
</evidence>
<dbReference type="PANTHER" id="PTHR37984:SF8">
    <property type="entry name" value="CCHC-TYPE DOMAIN-CONTAINING PROTEIN"/>
    <property type="match status" value="1"/>
</dbReference>
<evidence type="ECO:0000256" key="10">
    <source>
        <dbReference type="SAM" id="MobiDB-lite"/>
    </source>
</evidence>
<keyword evidence="3" id="KW-0808">Transferase</keyword>
<dbReference type="PROSITE" id="PS50994">
    <property type="entry name" value="INTEGRASE"/>
    <property type="match status" value="1"/>
</dbReference>
<keyword evidence="13" id="KW-1185">Reference proteome</keyword>
<keyword evidence="7" id="KW-0378">Hydrolase</keyword>
<feature type="region of interest" description="Disordered" evidence="10">
    <location>
        <begin position="894"/>
        <end position="978"/>
    </location>
</feature>
<dbReference type="InterPro" id="IPR001584">
    <property type="entry name" value="Integrase_cat-core"/>
</dbReference>
<dbReference type="KEGG" id="bfo:118408622"/>
<keyword evidence="6" id="KW-0255">Endonuclease</keyword>
<evidence type="ECO:0000313" key="13">
    <source>
        <dbReference type="Proteomes" id="UP000001554"/>
    </source>
</evidence>
<protein>
    <recommendedName>
        <fullName evidence="9">Gypsy retrotransposon integrase-like protein 1</fullName>
        <ecNumber evidence="2">3.1.26.4</ecNumber>
    </recommendedName>
</protein>
<dbReference type="Proteomes" id="UP000001554">
    <property type="component" value="Unplaced"/>
</dbReference>
<dbReference type="EC" id="3.1.26.4" evidence="2"/>
<dbReference type="Gene3D" id="3.30.420.10">
    <property type="entry name" value="Ribonuclease H-like superfamily/Ribonuclease H"/>
    <property type="match status" value="1"/>
</dbReference>
<evidence type="ECO:0000256" key="8">
    <source>
        <dbReference type="ARBA" id="ARBA00022918"/>
    </source>
</evidence>
<evidence type="ECO:0000313" key="14">
    <source>
        <dbReference type="RefSeq" id="XP_035665333.1"/>
    </source>
</evidence>
<feature type="domain" description="Reverse transcriptase" evidence="11">
    <location>
        <begin position="137"/>
        <end position="320"/>
    </location>
</feature>
<dbReference type="GO" id="GO:0004523">
    <property type="term" value="F:RNA-DNA hybrid ribonuclease activity"/>
    <property type="evidence" value="ECO:0007669"/>
    <property type="project" value="UniProtKB-EC"/>
</dbReference>